<dbReference type="InterPro" id="IPR010060">
    <property type="entry name" value="NRPS_synth"/>
</dbReference>
<dbReference type="PANTHER" id="PTHR45527">
    <property type="entry name" value="NONRIBOSOMAL PEPTIDE SYNTHETASE"/>
    <property type="match status" value="1"/>
</dbReference>
<dbReference type="GO" id="GO:0043041">
    <property type="term" value="P:amino acid activation for nonribosomal peptide biosynthetic process"/>
    <property type="evidence" value="ECO:0007669"/>
    <property type="project" value="TreeGrafter"/>
</dbReference>
<dbReference type="SUPFAM" id="SSF53474">
    <property type="entry name" value="alpha/beta-Hydrolases"/>
    <property type="match status" value="1"/>
</dbReference>
<dbReference type="GO" id="GO:0044550">
    <property type="term" value="P:secondary metabolite biosynthetic process"/>
    <property type="evidence" value="ECO:0007669"/>
    <property type="project" value="UniProtKB-ARBA"/>
</dbReference>
<dbReference type="CDD" id="cd19543">
    <property type="entry name" value="DCL_NRPS"/>
    <property type="match status" value="3"/>
</dbReference>
<dbReference type="Gene3D" id="3.30.300.30">
    <property type="match status" value="5"/>
</dbReference>
<dbReference type="SUPFAM" id="SSF47336">
    <property type="entry name" value="ACP-like"/>
    <property type="match status" value="6"/>
</dbReference>
<dbReference type="Proteomes" id="UP000078148">
    <property type="component" value="Chromosome"/>
</dbReference>
<dbReference type="InterPro" id="IPR029058">
    <property type="entry name" value="AB_hydrolase_fold"/>
</dbReference>
<dbReference type="Gene3D" id="1.10.1200.10">
    <property type="entry name" value="ACP-like"/>
    <property type="match status" value="6"/>
</dbReference>
<sequence length="7533" mass="852366">MQLYSLTNAQQRIWYTELLYPGTSASQLSATIRMTGKLNLPTFMKAINLVIRQYDAFRLRITTVEGEPRQYVVPYEEQQFECVSLEDFDSMEHLEAWLDEQKRQPLPVMDSCMYRFLFVRISEEEYWLNIKVHHIISDGISMVLFGNQFTDYYIELMQGKEPVIPEDCSYIDYLTAEEEYVESEKYAKDRAYWMDKFADIPEVTGWKSYNPMTVSTAAVREHFEVPGYLKDEIHAFCRENRISLFQLFMSSMYVYMHKMTNQQDIVIGTSLANRRTKKEKQTMGMFVSTIAERALVDKDMQLLDFVKGVARGQMSVLRHQQYPYNQLIQDLRDAHHHNDLHRLFGVSMEYRPISWVDLEGIRILTDYDFCGDEINDLVLHITEMLDENRMMLHVDYRKELFDHAEIANMVDHLGMITAQIVRYPEMTIGDVSLLSEAEQQQVLSFSQMAEADYPREQNIHGLFEQQVQRTPQHIAVQIDEHSLTYQQLNEQANRVAYQLRAHGIGADSLVGVIAERSLDMVVGMLAVLKAGGAYVPVDPEYPEERIRYILEDSGVQVVLSQEHLQARIPFDGIWINIREAAAEGEAANLPHVSGPRNLAYVIYTSGTTGKPKGTLIEHKNVVRLLFNDRNLFDFDDRDVWTMFHSFCFDFSVWEMYGALLYGGKLIIVPSMVAKSPESFLQLLKQDKVTILNQTPTYFYQLMQAELAHAGSELNLRKIIFGGEALSPYLLKDWHDRYPNTQLINMYGITETTVHVTYKEIGAAEIAAGKSNIGVTIPTLSAYILDEQRRLQPVGIPGELHIAGDGLARGYLNRPETTAEKFIEHPFQPGERMYRTGDLARWLPDGNLEYLGRIDHQVKIRGYRIELGEVEAQILRIPSVLETIVLARPDEQGQDLLCAYYTASAELPAAEIRQQLTAAMPAYMVPSYFIQLDRMPLTSNGKLDRRALPEPVAGVQSAVEYVAPNTPEAIALAALWQDILGVQRVGMLDNFFESGGHSLRAAQLSSRIQQEFGCVISLRDIFQAPTLENMSLLLQSQIPTLYESIAPAAKMDYYPVSSAQKRLYVLSQLEGGETSYNMPGAFMMEGTLDTEQLQAAFRALIRRHESLRTSFHLQNGEPVQQIHEQVEFTLDRIEADEAQLDQVIEQYVRAFDLSQAPLLRAGLVSLGAERHLLLFDMHHIVSDGISIAILTEELSALYEGETLPELAIQYKDYAVWQREQLEQQRMKEMEAAWLSIFEEEIPALDLPTDYVRPAVRHFAGNRIDFAIGLQESEAIQQLTRETGTTLYMVLLAAYSILLHKYTGQNDLVIGSPVAGRPQAELEGTIGMFVNTLAMRVRPEGTVTFRDYLAEVRETVLHAFDHQEYPFDLLVDRLQLDRDSSRNPVFDTLFVLQNMDRSERGMGDLRFTPYPQEAHIAKFDLSLNAAEEADGLAFSLEYATSLYRRESIERLAAHFLKVMESISADPSITLNEIEIITLAEKQQILEQFNDTQVPYPRNSTIHELFVEQVKRTPDQIALVSGDRRMTYYELEQRSAALARTLLAQGLQPEEPVAVMSTRSMEMVVALLGILRAGGAYVPVDPEYPEDRVQYMLSDGGVKLMLVQDWEMAQGDFGVTILNLHDKHAYTDGHSLSQSAGHAESLAYLMYTSGTTGRPKGVMIEHRNVVRLVKNTDYVELNPSTRILQTGSVSFDASTFEIWGALLNGGRLYLADNDVILVAEQLKEAIRSWEINTMWLTSPLFNQLTQQDDQLFSGVHTLIVGGDVLSVPHVNRTLANHPQLTIVNGYGPTENTTFSTTHRIAGPIHGSVPIGRPIHNSTAYVVDKGFHLQPVGTWGELLVGGDGVGRGYLNQPEMTADKFLKDIIRPGEICYRTGDMARWLPDGTIEYKGRIDEQVKIRGYRIELPEIEAQILKLDAIRETAVIVHLDENGQKQLCAYYAADSECSPADVRHLLSQQLPGYLIPSYFVQVDRIPLTVNGKVDRRALPAPQTGVQQSGRTYTAPQTPAEQALARVWQEVLGTGPVGVHDHFFELGGDSIKAIQVSSRLLQAGYRMEMKQLFKYSTIAQLAPLLQSAVQQIDQSAVEGEMILTPVQRWFFGRNLQEPQHFNQAVMLYRAEGFDESLLEQAAAALVAHHDVLRAVFTAGTEGYTAWNRAADADRLYSLMIHDLRGQQQSADRIEQLATDIQSDMNLSEGPLVKLGIMRCDDGDHLLIAIHHLVVDGVSWRILLEDLAAAYEQAAQGQRVQLPLKTHSFREWGQALVDYVRSPQMSKHRNYWLSLQTEQIAALPADHQPESLKRSGSRSETIRWNTEETDQLLRQAHYAYQTETNDLLLAALGMALSNWSGQNRFLVNLEGHGREQIIPDMDITRTVGWFTTQYPFLLQPVDKGMTADWIKGIKEGLRRIPGKGIGYGLLTRMDEQLPADYQALAPEISFNYLGQFDQDLSNNGLELSPYSTGEAQSLHDQLEYKLDLNGAVVDGQLEMTITYHGEQYESSTIRQLADQLENSLREVLQHCLAQEYRELTLSDIMAKGISNAELEELVQHTRHIGEIQNIYNLTPMQKGMLFHHLLEPQDGAYFEQAAFDVKGSFEPDVFGRSLNLLVSRHDILRTNFHTAWGSEPLQTVFRDRPAEQIYEDLRGMSEDAQIEYMHTFANRDKTRGFDLAEGSLLRISILRTGEESFRLIWSFHHIIMDGWCIPLITREVFDYYFAYIEGKEPELHDVPPYSEYIEWLEQQDHEEAAGYWSRYLEGYRSLTTLPAIAEAAVQISTVTESATSATAQSSDVETGYIAEQLKYSTGESLTAQLEQVAREHGVTMNILMQSVWGVALQRYNHTHDVVYGTVVSGRPAEIHGVEQMIGLFINTIPVRVQTAPGMTFPQLMKQQQEQYVDAQPYSTHPLFEIQAATAQKQELVSHILVFENYPVEQEMEQNGGEAAAFEIKDAELQEQTNYDFNLVVLPGRDMQLMFQYNAAVYSPDDIERIQQHVVYLLEQVADQPQIAVDELTLIDTEHYQLPAWKLAADYPQESILSRLAELEQDAEQEQAYELVIVDRQLRHQAVGIMGELCMAVGALSDAVINQQISTMTASSHPLHDGEQVYHTGELARLLPDGTIEYMGRLADLELAGAASQADTVFQAPRTATELTLAAIWQDILGVDPIGIKDNFFDLGGHSLRVALMASRIRKELNREIKLREVFEAPTIAELAQVLDRQAEGAHDLITADITAAGVREYYPLSSAQKRLFILGQMENGKVSYNMPGVMKVDGPLDRYRLEEAFRDLIKRHAALRTVFVTVEGEPVQQILEQVPFAIHYEISDEEQAEQAISRFVRPFDLAQAPLLRVGLIQLGEERHLLLFDMHHIISDGVSMNILIEEVVRYYHGEQPEPLAIQYVDYAVWQQEHIRSEAMRQQEAYWLETFRGSLPVLDLPTDEVRPAVRDFAGHTISFRLDSELSESLHELAARTGSTLFMVLLAAYKTMLHKYTGQEDIVVGSPVAGRPYDSLQEMIGMFVGTLPLRTYPAGEKSFEEYVQEVKDIALQAFDHQEYPFEELVEKLNIPRDLSRNALFDTMFVLQNMEQTERTIQGLQFTPYELSHPAAKFDLTLTVTELDDTLECTLEYATSLYKQETIERMAGHFVQLVQSAVQQPTAPLAELDMVTPEEKAVLMLQSAGVPADYPREASIHNLFTAQAARHPEAVAVRLDDEFLTYRELDERTNALARKLRQQGVQRDHLVAVVADRSLEMIVGMLAILKAGGAYVPVDADYPEERIRFMLEDSGSQLLLLRSELRAQFDHFTGTMIELDHAASYSESTAPLESYNHQEDLAYVIYTSGTTGKPKGTLIEHRNVVRLLFNDCNLFDFGPGDTWTLFHSCCFDFSVWEMYGALLYGGCLVIVPAMTAKSPAQFLQLLKDRQVTVLNQTPTYFYQLMQEELGHEDSHLGLRMIIFGGEALSPALLGEWRSRYPHVQLINMYGITETTVHVTYKEITETEIALGRSNIGTTIPTLGAYILNEQRHLQPIGIAGEMYITGDGLARGYLNRPETTAEKFIEHAFVPGERMYRSGDLARWLPDGSIEYLGRIDHQVKIRGYRIELGEVESRLLQIDGIREAVVIAHTEASGQKSLAAYFTADIQLTASTLRSEMASELPGYMIPSYFVQMEQMPLTPNGKLDRRALPQPEAGVWTGAVYEAPRTPAEQALAEVWQGILGSQQIGIHDHFFDLGGDSIKAIQISSRLFQAGYKLEIKDLFKYPTIAELSPYLQQAGRTAEQGEITGAAELIPIQHWFFERHLAEPHHYNHAIMLHRADRFEEQALRSTMDAVIRHHDALRMIFRKGEHGYTAWNRSTEEGELYTLDIMNIRSAANPEEVILQEADRVQASFNLAQGPLVQMTLFQAEDGDHLLIVIHHLVVDGVSWRILFEDIAAGYEQALSRQPVTLPQKTDSYRLWANELAEYAAGSALEQERKYWNTISGSYIAPLPKDHDVAAGTVADSESVQIAWSAEDTELLLRQANRAYYTETNDLLLTALGMALRDWAGTEQVLINLEGHGREMILPDMDITRTVGWFTTQYPVRLEIPVHSDISPLIRQVKETLRSVPEKGIGYGLLKYLNSTGLTADAAEPEVSFNYLGQFDQDMDNNALSMSPYSVGQSLGGQTPLHYALDLNGMIADGQLSISIMYSRNQYEPERIHQLADMLKSRLTMVIRHCAVQEQPKLTPSDLLFKGLTIAQLDRLLERTASTGELEDVYQLTPMQKGMLFHSLMEPDSVTYFEQASFELRGNVNIEAFKGSLQALMSRHAILRTGFYSDIHDEPLQVVFRQKEMPVDYVDLRSLSSEQQQEWMQQYEAEDMTRGFRLDSDPLMRAAIFHLDHGCRVMWSFHHIIMDGWCIPIVTGEIFTHYTALCQNQQAQLPPAPQYGTYIEWLNRMDQDAASSYWKHYLADHEGHTLLPETAKKSGDAYVLEEQTLQLGHELTARLDQIARQHQVTVNTLLQSAWGIMLQQYNGSRDAVFGGVVSGRPAEIPGIEDMVGLFINTVPVRVQSLADDTFAGVMRRVQEQSLAGGAYDTYPLYEIQNYTEQKQDLISHIMIFENYPLDEQVEQSGNEDADALEVADFRMFEQTNYDFNLIVIPGQDIRICLRYNASVYQEETIARTRGHLLQLLQQVADQPEMPVDRLTLVTPAEQQMLLETWHGMIADYPQDRCIHNLFEEQALRSPDAVAAVCGERSMTFRELDEQSNRLANHLAARGLGKGNTVGLLMDRSPELIVSILAVLKQGAVFIPIDPEYPQDRTEYILQDSGVQILLTQRHLNGTVSFDGLTLEVDQPESYSENAQRPNVEVAHGDLMYMIYTSGTTGKPKGTMITHKGLLNYIWWAKKMYTNGTIMSFPLYSSISFDLTYTSIFTPLITGGQMVIYDAADKIGVIQQIVRENAVDILKLTPTHLSFFKDIQLPEQCRIRKFIVGGENLNTQLAHAIYEMYNGDVDIYNEYGPTETVVGCMIHRYDPTTDQGESVPIGLPADNFNIYLLNEQLQLVPVGVAGEMYISGDGVAPGYLNRPELTAERFMDDPFVPGRRMYRAGDLARRLPSGAIEYLGRMDHQVKIRGYRIELGEIEARLLDLPAVEESIVVAWKDPAGQTSLCAYFVADREWTISELREQLARELPSYMIPSYFVQLEQMPLTPNGKLDRKALPEPDLSTLSSSSTYVAPRTEAEQALAEVWQSTLGTSVVGIHDHFFELGGDSIKAIQVSSRLLNLGYKLEIKNLFTSPTIAELAPQLGQVRHLIDQSAVSGQVRLTPAQQWLFEHQQQDLHHFNQSVMLHYPGRMDTQALETSIVRITSHHDALRTVIRMQDNQMTAWNRSIQEGPFHTLDIIDLTAEANPVPMVAAHAQRIQESLSITEGPLMKLALFQCEDGDHLLIVIHHLVVDGISWRILLEDLENGYEQASRGEAIKLPQKTDAYRTWADQIARYADSEQAEIDRRYWSQLPDQFAQLPKDEHHPVLHVQDSESVTIEWSRETTAHFLKKAYRAYNTEANDLLLTALGMAVRKWSGLEQVAIILEGHGREELVPDLDISRTVGWFTSQYPVVLDMSTLEPGTAIKTVKEGLRRIPNKGAGYGILKYMSSDAGAWAHRREPEIAFNYLGQFDDGQTDGLLQMSTYPTGREVSGQMIQHQALNMNGLITDDTLKMTISYNQRQFRKETIDQLAGLLHECFSQIIEHCVSRQRTSLTPHDVLLQEATLELIEALEAQTASIGEMENMYSLTPMQKGMLFHNLLDSRSEVYFEQGRFELQGSFDIADFERSFKHMIQRHAILRTNFYSGYHDVPVQVVFRDRPFRIAYEDLRGWSGHEQQLQIDALMTRDKQKGFDLARDPLLRVTVMQTADDCHLLLWSFHHIIMDGWCMPLVIQEVFDTYAALHEGRVPELPDTVPYSRYIQWLNERGEEEASAYWKQYLYGYDRQTLIPQARLQGQAKQYQSEKMEFALGTVLTERLEQLARRHRVTMNILMQSAWGLVLQRYNASRDVVFGSVVSGRPAEIQGIESMIGLFINTVPVRVQAMEEDSFADLLVRQQQLYVQGHDYDFYPLYEVQAQSDQKQELISHIMVFENYPVQEELDERQVGGKSGFEITDVQMFEQTNYDFNLIVMPGPNLQVLYRYNGTVYDQESIEQIQSHLVQILERAATEPDMPVTHLDMMTAAEQSMILEQWNDTAAPVRTDSTLFSVLEQQAARMPHQPALISGSEQLSYDELNRKANALARTLRAKGVAPDQPVAIMLERSLDMMVGILAILKAGGAYVPVDPEFPEERIRYMLEDSGAQLMLTRSAWQNLIPLPHIQLVDIEDPASYDTDESNLEPLSGPEHLAYIIYTSGSTGQPKGVMIEHRSAVNLLDQLQAEYPMQQGDRFLQKTTITFDFSIPELFSWFFGPGTLVILPPGDDKNPAALLEAIEKYRITHLNLVPSMLQILVQQLKVSGHDSMRSLKYLFACGEILPSRLVGEYYKVAPYGRLENIYGPTEATVYATRYMTTPATADLPLVPVGKPYGNMEVLIVDEHARLVPVGVPGELVIGGKGLARGYLNKPELTAAQFTAHPYKPEERIYRTGDMARWLPDGNIEYLGRMDHQVKIRGYRIELGEIESQLLRIPAVQETVVLALQDAGGSAQLCAYFVATQPLSTAELRSALAEELPVYMIPSAFIQLDQMPLNVNGKLDRKALPAPEQLQSSADYVAPATALEQQLADIWSDVLGMERVGMNDNFFERGGHSLKVLTLIQRIQHELNVEIGLQTVFAHPVLKDLLMQIDQTASGSHSADEMEIIRFHSSSDRKVFCFPPRVGYSLGYYEMAKELQQDAEVIGLEFIGDRLQGEAMLKQYVDTITEIQPEGPYLFLGYSLGGNLAFEVARAMEAHGYNVSDVIMVDSMRKTARDEMTPAEMEHIVDTVLNSVADQYREFLANPDDREVVRSKMLVYSAYRNELINAGEIQANIHALIAEVDCSGMKPTDHLQWQRSTTGQYAEYPVQGTHDVLLDSEYVGPNTSVIRRILIEAAVTDRQQKPILS</sequence>
<dbReference type="Pfam" id="PF00668">
    <property type="entry name" value="Condensation"/>
    <property type="match status" value="9"/>
</dbReference>
<evidence type="ECO:0000313" key="11">
    <source>
        <dbReference type="Proteomes" id="UP000078148"/>
    </source>
</evidence>
<dbReference type="GO" id="GO:0005737">
    <property type="term" value="C:cytoplasm"/>
    <property type="evidence" value="ECO:0007669"/>
    <property type="project" value="TreeGrafter"/>
</dbReference>
<dbReference type="Pfam" id="PF00975">
    <property type="entry name" value="Thioesterase"/>
    <property type="match status" value="1"/>
</dbReference>
<dbReference type="Gene3D" id="3.30.559.30">
    <property type="entry name" value="Nonribosomal peptide synthetase, condensation domain"/>
    <property type="match status" value="9"/>
</dbReference>
<keyword evidence="8" id="KW-0511">Multifunctional enzyme</keyword>
<dbReference type="NCBIfam" id="TIGR01720">
    <property type="entry name" value="NRPS-para261"/>
    <property type="match status" value="3"/>
</dbReference>
<dbReference type="InterPro" id="IPR000873">
    <property type="entry name" value="AMP-dep_synth/lig_dom"/>
</dbReference>
<evidence type="ECO:0000256" key="4">
    <source>
        <dbReference type="ARBA" id="ARBA00022553"/>
    </source>
</evidence>
<dbReference type="FunFam" id="3.40.50.980:FF:000001">
    <property type="entry name" value="Non-ribosomal peptide synthetase"/>
    <property type="match status" value="5"/>
</dbReference>
<dbReference type="PANTHER" id="PTHR45527:SF14">
    <property type="entry name" value="PLIPASTATIN SYNTHASE SUBUNIT B"/>
    <property type="match status" value="1"/>
</dbReference>
<dbReference type="NCBIfam" id="NF004282">
    <property type="entry name" value="PRK05691.1"/>
    <property type="match status" value="8"/>
</dbReference>
<dbReference type="CDD" id="cd17643">
    <property type="entry name" value="A_NRPS_Cytc1-like"/>
    <property type="match status" value="2"/>
</dbReference>
<dbReference type="CDD" id="cd12117">
    <property type="entry name" value="A_NRPS_Srf_like"/>
    <property type="match status" value="1"/>
</dbReference>
<dbReference type="Gene3D" id="3.40.50.1820">
    <property type="entry name" value="alpha/beta hydrolase"/>
    <property type="match status" value="1"/>
</dbReference>
<dbReference type="SMART" id="SM00823">
    <property type="entry name" value="PKS_PP"/>
    <property type="match status" value="5"/>
</dbReference>
<gene>
    <name evidence="10" type="ORF">AR543_19480</name>
</gene>
<dbReference type="InterPro" id="IPR001031">
    <property type="entry name" value="Thioesterase"/>
</dbReference>
<dbReference type="SUPFAM" id="SSF56801">
    <property type="entry name" value="Acetyl-CoA synthetase-like"/>
    <property type="match status" value="6"/>
</dbReference>
<dbReference type="InterPro" id="IPR023213">
    <property type="entry name" value="CAT-like_dom_sf"/>
</dbReference>
<dbReference type="STRING" id="1616788.AR543_19480"/>
<keyword evidence="4" id="KW-0597">Phosphoprotein</keyword>
<keyword evidence="7" id="KW-0045">Antibiotic biosynthesis</keyword>
<dbReference type="Pfam" id="PF13193">
    <property type="entry name" value="AMP-binding_C"/>
    <property type="match status" value="5"/>
</dbReference>
<comment type="cofactor">
    <cofactor evidence="1">
        <name>pantetheine 4'-phosphate</name>
        <dbReference type="ChEBI" id="CHEBI:47942"/>
    </cofactor>
</comment>
<dbReference type="FunFam" id="3.40.50.980:FF:000002">
    <property type="entry name" value="Enterobactin synthetase component F"/>
    <property type="match status" value="2"/>
</dbReference>
<name>A0A172ZL60_9BACL</name>
<dbReference type="RefSeq" id="WP_060536076.1">
    <property type="nucleotide sequence ID" value="NZ_CP013023.1"/>
</dbReference>
<dbReference type="FunFam" id="1.10.1200.10:FF:000005">
    <property type="entry name" value="Nonribosomal peptide synthetase 1"/>
    <property type="match status" value="5"/>
</dbReference>
<evidence type="ECO:0000256" key="1">
    <source>
        <dbReference type="ARBA" id="ARBA00001957"/>
    </source>
</evidence>
<dbReference type="GO" id="GO:0008610">
    <property type="term" value="P:lipid biosynthetic process"/>
    <property type="evidence" value="ECO:0007669"/>
    <property type="project" value="UniProtKB-ARBA"/>
</dbReference>
<evidence type="ECO:0000256" key="3">
    <source>
        <dbReference type="ARBA" id="ARBA00022450"/>
    </source>
</evidence>
<dbReference type="FunFam" id="3.30.300.30:FF:000010">
    <property type="entry name" value="Enterobactin synthetase component F"/>
    <property type="match status" value="5"/>
</dbReference>
<organism evidence="10 11">
    <name type="scientific">Paenibacillus bovis</name>
    <dbReference type="NCBI Taxonomy" id="1616788"/>
    <lineage>
        <taxon>Bacteria</taxon>
        <taxon>Bacillati</taxon>
        <taxon>Bacillota</taxon>
        <taxon>Bacilli</taxon>
        <taxon>Bacillales</taxon>
        <taxon>Paenibacillaceae</taxon>
        <taxon>Paenibacillus</taxon>
    </lineage>
</organism>
<dbReference type="InterPro" id="IPR006162">
    <property type="entry name" value="Ppantetheine_attach_site"/>
</dbReference>
<keyword evidence="5" id="KW-0436">Ligase</keyword>
<evidence type="ECO:0000256" key="8">
    <source>
        <dbReference type="ARBA" id="ARBA00023268"/>
    </source>
</evidence>
<feature type="domain" description="Carrier" evidence="9">
    <location>
        <begin position="5690"/>
        <end position="5764"/>
    </location>
</feature>
<dbReference type="InterPro" id="IPR010071">
    <property type="entry name" value="AA_adenyl_dom"/>
</dbReference>
<evidence type="ECO:0000256" key="5">
    <source>
        <dbReference type="ARBA" id="ARBA00022598"/>
    </source>
</evidence>
<dbReference type="NCBIfam" id="NF003417">
    <property type="entry name" value="PRK04813.1"/>
    <property type="match status" value="6"/>
</dbReference>
<dbReference type="InterPro" id="IPR045851">
    <property type="entry name" value="AMP-bd_C_sf"/>
</dbReference>
<dbReference type="PROSITE" id="PS50075">
    <property type="entry name" value="CARRIER"/>
    <property type="match status" value="6"/>
</dbReference>
<dbReference type="PROSITE" id="PS00455">
    <property type="entry name" value="AMP_BINDING"/>
    <property type="match status" value="5"/>
</dbReference>
<dbReference type="EMBL" id="CP013023">
    <property type="protein sequence ID" value="ANF97987.1"/>
    <property type="molecule type" value="Genomic_DNA"/>
</dbReference>
<dbReference type="PROSITE" id="PS00012">
    <property type="entry name" value="PHOSPHOPANTETHEINE"/>
    <property type="match status" value="5"/>
</dbReference>
<dbReference type="Pfam" id="PF00550">
    <property type="entry name" value="PP-binding"/>
    <property type="match status" value="6"/>
</dbReference>
<dbReference type="NCBIfam" id="TIGR01733">
    <property type="entry name" value="AA-adenyl-dom"/>
    <property type="match status" value="5"/>
</dbReference>
<dbReference type="SMART" id="SM00824">
    <property type="entry name" value="PKS_TE"/>
    <property type="match status" value="1"/>
</dbReference>
<dbReference type="CDD" id="cd19531">
    <property type="entry name" value="LCL_NRPS-like"/>
    <property type="match status" value="2"/>
</dbReference>
<dbReference type="FunFam" id="1.10.1200.10:FF:000016">
    <property type="entry name" value="Non-ribosomal peptide synthase"/>
    <property type="match status" value="1"/>
</dbReference>
<accession>A0A172ZL60</accession>
<dbReference type="FunFam" id="2.30.38.10:FF:000001">
    <property type="entry name" value="Non-ribosomal peptide synthetase PvdI"/>
    <property type="match status" value="4"/>
</dbReference>
<keyword evidence="11" id="KW-1185">Reference proteome</keyword>
<dbReference type="Gene3D" id="1.10.287.490">
    <property type="entry name" value="Helix hairpin bin"/>
    <property type="match status" value="1"/>
</dbReference>
<dbReference type="FunFam" id="3.40.50.12780:FF:000012">
    <property type="entry name" value="Non-ribosomal peptide synthetase"/>
    <property type="match status" value="5"/>
</dbReference>
<comment type="similarity">
    <text evidence="2">Belongs to the ATP-dependent AMP-binding enzyme family.</text>
</comment>
<evidence type="ECO:0000313" key="10">
    <source>
        <dbReference type="EMBL" id="ANF97987.1"/>
    </source>
</evidence>
<reference evidence="11" key="1">
    <citation type="submission" date="2015-10" db="EMBL/GenBank/DDBJ databases">
        <title>Genome of Paenibacillus bovis sp. nov.</title>
        <authorList>
            <person name="Wu Z."/>
            <person name="Gao C."/>
            <person name="Liu Z."/>
            <person name="Zheng H."/>
        </authorList>
    </citation>
    <scope>NUCLEOTIDE SEQUENCE [LARGE SCALE GENOMIC DNA]</scope>
    <source>
        <strain evidence="11">BD3526</strain>
    </source>
</reference>
<dbReference type="InterPro" id="IPR020845">
    <property type="entry name" value="AMP-binding_CS"/>
</dbReference>
<dbReference type="SUPFAM" id="SSF52777">
    <property type="entry name" value="CoA-dependent acyltransferases"/>
    <property type="match status" value="18"/>
</dbReference>
<feature type="domain" description="Carrier" evidence="9">
    <location>
        <begin position="3133"/>
        <end position="3208"/>
    </location>
</feature>
<dbReference type="InterPro" id="IPR020806">
    <property type="entry name" value="PKS_PP-bd"/>
</dbReference>
<dbReference type="Gene3D" id="3.30.559.10">
    <property type="entry name" value="Chloramphenicol acetyltransferase-like domain"/>
    <property type="match status" value="9"/>
</dbReference>
<evidence type="ECO:0000256" key="2">
    <source>
        <dbReference type="ARBA" id="ARBA00006432"/>
    </source>
</evidence>
<dbReference type="Pfam" id="PF00501">
    <property type="entry name" value="AMP-binding"/>
    <property type="match status" value="5"/>
</dbReference>
<dbReference type="GO" id="GO:0017000">
    <property type="term" value="P:antibiotic biosynthetic process"/>
    <property type="evidence" value="ECO:0007669"/>
    <property type="project" value="UniProtKB-KW"/>
</dbReference>
<dbReference type="InterPro" id="IPR020802">
    <property type="entry name" value="TesA-like"/>
</dbReference>
<dbReference type="CDD" id="cd19534">
    <property type="entry name" value="E_NRPS"/>
    <property type="match status" value="3"/>
</dbReference>
<feature type="domain" description="Carrier" evidence="9">
    <location>
        <begin position="962"/>
        <end position="1037"/>
    </location>
</feature>
<dbReference type="GO" id="GO:0072330">
    <property type="term" value="P:monocarboxylic acid biosynthetic process"/>
    <property type="evidence" value="ECO:0007669"/>
    <property type="project" value="UniProtKB-ARBA"/>
</dbReference>
<feature type="domain" description="Carrier" evidence="9">
    <location>
        <begin position="4179"/>
        <end position="4253"/>
    </location>
</feature>
<evidence type="ECO:0000256" key="6">
    <source>
        <dbReference type="ARBA" id="ARBA00022737"/>
    </source>
</evidence>
<feature type="domain" description="Carrier" evidence="9">
    <location>
        <begin position="1998"/>
        <end position="2072"/>
    </location>
</feature>
<evidence type="ECO:0000256" key="7">
    <source>
        <dbReference type="ARBA" id="ARBA00023194"/>
    </source>
</evidence>
<dbReference type="InterPro" id="IPR009081">
    <property type="entry name" value="PP-bd_ACP"/>
</dbReference>
<dbReference type="Gene3D" id="2.30.38.10">
    <property type="entry name" value="Luciferase, Domain 3"/>
    <property type="match status" value="6"/>
</dbReference>
<dbReference type="GO" id="GO:0031177">
    <property type="term" value="F:phosphopantetheine binding"/>
    <property type="evidence" value="ECO:0007669"/>
    <property type="project" value="InterPro"/>
</dbReference>
<dbReference type="InterPro" id="IPR001242">
    <property type="entry name" value="Condensation_dom"/>
</dbReference>
<protein>
    <submittedName>
        <fullName evidence="10">Non-ribosomal peptide synthetase</fullName>
    </submittedName>
</protein>
<dbReference type="GO" id="GO:0016874">
    <property type="term" value="F:ligase activity"/>
    <property type="evidence" value="ECO:0007669"/>
    <property type="project" value="UniProtKB-KW"/>
</dbReference>
<dbReference type="Gene3D" id="3.40.50.980">
    <property type="match status" value="10"/>
</dbReference>
<dbReference type="InterPro" id="IPR036736">
    <property type="entry name" value="ACP-like_sf"/>
</dbReference>
<dbReference type="KEGG" id="pbv:AR543_19480"/>
<dbReference type="OrthoDB" id="9765680at2"/>
<dbReference type="FunFam" id="3.30.559.30:FF:000001">
    <property type="entry name" value="Non-ribosomal peptide synthetase"/>
    <property type="match status" value="1"/>
</dbReference>
<evidence type="ECO:0000259" key="9">
    <source>
        <dbReference type="PROSITE" id="PS50075"/>
    </source>
</evidence>
<dbReference type="InterPro" id="IPR025110">
    <property type="entry name" value="AMP-bd_C"/>
</dbReference>
<feature type="domain" description="Carrier" evidence="9">
    <location>
        <begin position="7206"/>
        <end position="7281"/>
    </location>
</feature>
<reference evidence="10 11" key="2">
    <citation type="journal article" date="2016" name="Int. J. Syst. Evol. Microbiol.">
        <title>Paenibacillus bovis sp. nov., isolated from raw yak (Bos grunniens) milk.</title>
        <authorList>
            <person name="Gao C."/>
            <person name="Han J."/>
            <person name="Liu Z."/>
            <person name="Xu X."/>
            <person name="Hang F."/>
            <person name="Wu Z."/>
        </authorList>
    </citation>
    <scope>NUCLEOTIDE SEQUENCE [LARGE SCALE GENOMIC DNA]</scope>
    <source>
        <strain evidence="10 11">BD3526</strain>
    </source>
</reference>
<keyword evidence="6" id="KW-0677">Repeat</keyword>
<proteinExistence type="inferred from homology"/>
<dbReference type="CDD" id="cd05930">
    <property type="entry name" value="A_NRPS"/>
    <property type="match status" value="1"/>
</dbReference>
<keyword evidence="3" id="KW-0596">Phosphopantetheine</keyword>